<reference evidence="2" key="1">
    <citation type="submission" date="2018-10" db="EMBL/GenBank/DDBJ databases">
        <title>Population genomic analysis revealed the cold adaptation of white poplar.</title>
        <authorList>
            <person name="Liu Y.-J."/>
        </authorList>
    </citation>
    <scope>NUCLEOTIDE SEQUENCE [LARGE SCALE GENOMIC DNA]</scope>
    <source>
        <strain evidence="2">PAL-ZL1</strain>
    </source>
</reference>
<feature type="region of interest" description="Disordered" evidence="1">
    <location>
        <begin position="1"/>
        <end position="86"/>
    </location>
</feature>
<dbReference type="EMBL" id="RCHU01001193">
    <property type="protein sequence ID" value="TKR71129.1"/>
    <property type="molecule type" value="Genomic_DNA"/>
</dbReference>
<feature type="compositionally biased region" description="Basic and acidic residues" evidence="1">
    <location>
        <begin position="53"/>
        <end position="81"/>
    </location>
</feature>
<feature type="compositionally biased region" description="Polar residues" evidence="1">
    <location>
        <begin position="21"/>
        <end position="45"/>
    </location>
</feature>
<organism evidence="2">
    <name type="scientific">Populus alba</name>
    <name type="common">White poplar</name>
    <dbReference type="NCBI Taxonomy" id="43335"/>
    <lineage>
        <taxon>Eukaryota</taxon>
        <taxon>Viridiplantae</taxon>
        <taxon>Streptophyta</taxon>
        <taxon>Embryophyta</taxon>
        <taxon>Tracheophyta</taxon>
        <taxon>Spermatophyta</taxon>
        <taxon>Magnoliopsida</taxon>
        <taxon>eudicotyledons</taxon>
        <taxon>Gunneridae</taxon>
        <taxon>Pentapetalae</taxon>
        <taxon>rosids</taxon>
        <taxon>fabids</taxon>
        <taxon>Malpighiales</taxon>
        <taxon>Salicaceae</taxon>
        <taxon>Saliceae</taxon>
        <taxon>Populus</taxon>
    </lineage>
</organism>
<evidence type="ECO:0000256" key="1">
    <source>
        <dbReference type="SAM" id="MobiDB-lite"/>
    </source>
</evidence>
<proteinExistence type="predicted"/>
<comment type="caution">
    <text evidence="2">The sequence shown here is derived from an EMBL/GenBank/DDBJ whole genome shotgun (WGS) entry which is preliminary data.</text>
</comment>
<name>A0A4U5MNE4_POPAL</name>
<sequence>MKRSSCQDREKIKEHEKRQLRQTQAITEANATVQVHATSNSTNGESRAKTKGKATEGKKTGHPSLDGDEKNRPPQRAEEMKLAPIRRSTHRNTIGLTWSGICDQFNKEFGCDCCGECLFYGRPRDYKKKAPKASPSK</sequence>
<accession>A0A4U5MNE4</accession>
<gene>
    <name evidence="2" type="ORF">D5086_0000305530</name>
</gene>
<dbReference type="AlphaFoldDB" id="A0A4U5MNE4"/>
<feature type="compositionally biased region" description="Basic and acidic residues" evidence="1">
    <location>
        <begin position="1"/>
        <end position="19"/>
    </location>
</feature>
<protein>
    <submittedName>
        <fullName evidence="2">Uncharacterized protein</fullName>
    </submittedName>
</protein>
<evidence type="ECO:0000313" key="2">
    <source>
        <dbReference type="EMBL" id="TKR71129.1"/>
    </source>
</evidence>